<dbReference type="GO" id="GO:0003677">
    <property type="term" value="F:DNA binding"/>
    <property type="evidence" value="ECO:0007669"/>
    <property type="project" value="UniProtKB-KW"/>
</dbReference>
<dbReference type="Proteomes" id="UP000515728">
    <property type="component" value="Chromosome"/>
</dbReference>
<dbReference type="CDD" id="cd06171">
    <property type="entry name" value="Sigma70_r4"/>
    <property type="match status" value="1"/>
</dbReference>
<dbReference type="InterPro" id="IPR013325">
    <property type="entry name" value="RNA_pol_sigma_r2"/>
</dbReference>
<proteinExistence type="inferred from homology"/>
<feature type="domain" description="RNA polymerase sigma factor 70 region 4 type 2" evidence="6">
    <location>
        <begin position="110"/>
        <end position="160"/>
    </location>
</feature>
<evidence type="ECO:0000313" key="8">
    <source>
        <dbReference type="Proteomes" id="UP000515728"/>
    </source>
</evidence>
<evidence type="ECO:0000256" key="4">
    <source>
        <dbReference type="ARBA" id="ARBA00023125"/>
    </source>
</evidence>
<dbReference type="PANTHER" id="PTHR43133">
    <property type="entry name" value="RNA POLYMERASE ECF-TYPE SIGMA FACTO"/>
    <property type="match status" value="1"/>
</dbReference>
<dbReference type="GO" id="GO:0016987">
    <property type="term" value="F:sigma factor activity"/>
    <property type="evidence" value="ECO:0007669"/>
    <property type="project" value="UniProtKB-KW"/>
</dbReference>
<dbReference type="InterPro" id="IPR036388">
    <property type="entry name" value="WH-like_DNA-bd_sf"/>
</dbReference>
<keyword evidence="8" id="KW-1185">Reference proteome</keyword>
<keyword evidence="2" id="KW-0805">Transcription regulation</keyword>
<dbReference type="Gene3D" id="1.10.10.10">
    <property type="entry name" value="Winged helix-like DNA-binding domain superfamily/Winged helix DNA-binding domain"/>
    <property type="match status" value="1"/>
</dbReference>
<dbReference type="NCBIfam" id="TIGR02937">
    <property type="entry name" value="sigma70-ECF"/>
    <property type="match status" value="1"/>
</dbReference>
<dbReference type="KEGG" id="ppel:H6H00_30240"/>
<dbReference type="AlphaFoldDB" id="A0A7G7MHK7"/>
<evidence type="ECO:0000256" key="5">
    <source>
        <dbReference type="ARBA" id="ARBA00023163"/>
    </source>
</evidence>
<gene>
    <name evidence="7" type="ORF">H6H00_30240</name>
</gene>
<reference evidence="7 8" key="1">
    <citation type="submission" date="2020-08" db="EMBL/GenBank/DDBJ databases">
        <authorList>
            <person name="Mo P."/>
        </authorList>
    </citation>
    <scope>NUCLEOTIDE SEQUENCE [LARGE SCALE GENOMIC DNA]</scope>
    <source>
        <strain evidence="7 8">CGMCC 4.1532</strain>
    </source>
</reference>
<evidence type="ECO:0000256" key="3">
    <source>
        <dbReference type="ARBA" id="ARBA00023082"/>
    </source>
</evidence>
<keyword evidence="3" id="KW-0731">Sigma factor</keyword>
<dbReference type="Pfam" id="PF08281">
    <property type="entry name" value="Sigma70_r4_2"/>
    <property type="match status" value="1"/>
</dbReference>
<evidence type="ECO:0000313" key="7">
    <source>
        <dbReference type="EMBL" id="QNG52268.1"/>
    </source>
</evidence>
<dbReference type="SUPFAM" id="SSF88946">
    <property type="entry name" value="Sigma2 domain of RNA polymerase sigma factors"/>
    <property type="match status" value="1"/>
</dbReference>
<evidence type="ECO:0000259" key="6">
    <source>
        <dbReference type="Pfam" id="PF08281"/>
    </source>
</evidence>
<dbReference type="InterPro" id="IPR013249">
    <property type="entry name" value="RNA_pol_sigma70_r4_t2"/>
</dbReference>
<evidence type="ECO:0000256" key="1">
    <source>
        <dbReference type="ARBA" id="ARBA00010641"/>
    </source>
</evidence>
<dbReference type="PANTHER" id="PTHR43133:SF50">
    <property type="entry name" value="ECF RNA POLYMERASE SIGMA FACTOR SIGM"/>
    <property type="match status" value="1"/>
</dbReference>
<evidence type="ECO:0000256" key="2">
    <source>
        <dbReference type="ARBA" id="ARBA00023015"/>
    </source>
</evidence>
<name>A0A7G7MHK7_9PSEU</name>
<dbReference type="InterPro" id="IPR039425">
    <property type="entry name" value="RNA_pol_sigma-70-like"/>
</dbReference>
<dbReference type="RefSeq" id="WP_185719018.1">
    <property type="nucleotide sequence ID" value="NZ_BAAAWI010000001.1"/>
</dbReference>
<dbReference type="InterPro" id="IPR013324">
    <property type="entry name" value="RNA_pol_sigma_r3/r4-like"/>
</dbReference>
<organism evidence="7 8">
    <name type="scientific">Pseudonocardia petroleophila</name>
    <dbReference type="NCBI Taxonomy" id="37331"/>
    <lineage>
        <taxon>Bacteria</taxon>
        <taxon>Bacillati</taxon>
        <taxon>Actinomycetota</taxon>
        <taxon>Actinomycetes</taxon>
        <taxon>Pseudonocardiales</taxon>
        <taxon>Pseudonocardiaceae</taxon>
        <taxon>Pseudonocardia</taxon>
    </lineage>
</organism>
<keyword evidence="4" id="KW-0238">DNA-binding</keyword>
<protein>
    <submittedName>
        <fullName evidence="7">Sigma-70 family RNA polymerase sigma factor</fullName>
    </submittedName>
</protein>
<keyword evidence="5" id="KW-0804">Transcription</keyword>
<dbReference type="Gene3D" id="1.10.1740.10">
    <property type="match status" value="1"/>
</dbReference>
<dbReference type="SUPFAM" id="SSF88659">
    <property type="entry name" value="Sigma3 and sigma4 domains of RNA polymerase sigma factors"/>
    <property type="match status" value="1"/>
</dbReference>
<sequence length="173" mass="19598">MSGESVRAERPRSFAEFCVLARPRVCASLRAMTDGDRDVEDVVQEALLIARHRWDEVGSYEYPEAWLVRVSLRMLVRWRTRDRSRITALDHDPADTDAAQALDHLERSHDLAAVIATLPTRQREVITLFYRLDLPVAEIASALDMRPGTVRSLLARGRATIAARWSDDTGTSR</sequence>
<dbReference type="GO" id="GO:0006352">
    <property type="term" value="P:DNA-templated transcription initiation"/>
    <property type="evidence" value="ECO:0007669"/>
    <property type="project" value="InterPro"/>
</dbReference>
<comment type="similarity">
    <text evidence="1">Belongs to the sigma-70 factor family. ECF subfamily.</text>
</comment>
<dbReference type="EMBL" id="CP060131">
    <property type="protein sequence ID" value="QNG52268.1"/>
    <property type="molecule type" value="Genomic_DNA"/>
</dbReference>
<dbReference type="InterPro" id="IPR014284">
    <property type="entry name" value="RNA_pol_sigma-70_dom"/>
</dbReference>
<accession>A0A7G7MHK7</accession>